<gene>
    <name evidence="9" type="ORF">HNP84_008349</name>
</gene>
<comment type="caution">
    <text evidence="9">The sequence shown here is derived from an EMBL/GenBank/DDBJ whole genome shotgun (WGS) entry which is preliminary data.</text>
</comment>
<evidence type="ECO:0000256" key="7">
    <source>
        <dbReference type="SAM" id="Phobius"/>
    </source>
</evidence>
<feature type="compositionally biased region" description="Low complexity" evidence="6">
    <location>
        <begin position="95"/>
        <end position="105"/>
    </location>
</feature>
<dbReference type="PANTHER" id="PTHR33885:SF3">
    <property type="entry name" value="PHAGE SHOCK PROTEIN C"/>
    <property type="match status" value="1"/>
</dbReference>
<comment type="subcellular location">
    <subcellularLocation>
        <location evidence="1">Cell membrane</location>
        <topology evidence="1">Single-pass membrane protein</topology>
    </subcellularLocation>
</comment>
<feature type="region of interest" description="Disordered" evidence="6">
    <location>
        <begin position="82"/>
        <end position="134"/>
    </location>
</feature>
<keyword evidence="4 7" id="KW-1133">Transmembrane helix</keyword>
<dbReference type="Pfam" id="PF04024">
    <property type="entry name" value="PspC"/>
    <property type="match status" value="1"/>
</dbReference>
<dbReference type="RefSeq" id="WP_185055460.1">
    <property type="nucleotide sequence ID" value="NZ_BAABIX010000025.1"/>
</dbReference>
<evidence type="ECO:0000313" key="10">
    <source>
        <dbReference type="Proteomes" id="UP000578449"/>
    </source>
</evidence>
<keyword evidence="5 7" id="KW-0472">Membrane</keyword>
<evidence type="ECO:0000256" key="1">
    <source>
        <dbReference type="ARBA" id="ARBA00004162"/>
    </source>
</evidence>
<dbReference type="GO" id="GO:0005886">
    <property type="term" value="C:plasma membrane"/>
    <property type="evidence" value="ECO:0007669"/>
    <property type="project" value="UniProtKB-SubCell"/>
</dbReference>
<dbReference type="AlphaFoldDB" id="A0A840PRK1"/>
<protein>
    <submittedName>
        <fullName evidence="9">Phage shock protein PspC (Stress-responsive transcriptional regulator)</fullName>
    </submittedName>
</protein>
<proteinExistence type="predicted"/>
<reference evidence="9 10" key="1">
    <citation type="submission" date="2020-08" db="EMBL/GenBank/DDBJ databases">
        <title>Genomic Encyclopedia of Type Strains, Phase IV (KMG-IV): sequencing the most valuable type-strain genomes for metagenomic binning, comparative biology and taxonomic classification.</title>
        <authorList>
            <person name="Goeker M."/>
        </authorList>
    </citation>
    <scope>NUCLEOTIDE SEQUENCE [LARGE SCALE GENOMIC DNA]</scope>
    <source>
        <strain evidence="9 10">DSM 45615</strain>
    </source>
</reference>
<evidence type="ECO:0000256" key="2">
    <source>
        <dbReference type="ARBA" id="ARBA00022475"/>
    </source>
</evidence>
<evidence type="ECO:0000256" key="4">
    <source>
        <dbReference type="ARBA" id="ARBA00022989"/>
    </source>
</evidence>
<keyword evidence="3 7" id="KW-0812">Transmembrane</keyword>
<dbReference type="Proteomes" id="UP000578449">
    <property type="component" value="Unassembled WGS sequence"/>
</dbReference>
<evidence type="ECO:0000259" key="8">
    <source>
        <dbReference type="Pfam" id="PF04024"/>
    </source>
</evidence>
<evidence type="ECO:0000256" key="3">
    <source>
        <dbReference type="ARBA" id="ARBA00022692"/>
    </source>
</evidence>
<dbReference type="EMBL" id="JACHGN010000024">
    <property type="protein sequence ID" value="MBB5138595.1"/>
    <property type="molecule type" value="Genomic_DNA"/>
</dbReference>
<sequence length="134" mass="14278">MNEITGVKKLRRTQRGRIIAGVCSGIGEYTGIDANIIRIALAIASFFGGLGVGVYAIGWLLLPDENKDTSIVQDLINKQRADGTWGGNWHSATDQPPYGVPQQQQPYPPQAPYVAPEPSDAPAAPRSPEPPTGA</sequence>
<evidence type="ECO:0000313" key="9">
    <source>
        <dbReference type="EMBL" id="MBB5138595.1"/>
    </source>
</evidence>
<dbReference type="InterPro" id="IPR052027">
    <property type="entry name" value="PspC"/>
</dbReference>
<keyword evidence="2" id="KW-1003">Cell membrane</keyword>
<feature type="domain" description="Phage shock protein PspC N-terminal" evidence="8">
    <location>
        <begin position="8"/>
        <end position="65"/>
    </location>
</feature>
<dbReference type="PANTHER" id="PTHR33885">
    <property type="entry name" value="PHAGE SHOCK PROTEIN C"/>
    <property type="match status" value="1"/>
</dbReference>
<feature type="compositionally biased region" description="Pro residues" evidence="6">
    <location>
        <begin position="125"/>
        <end position="134"/>
    </location>
</feature>
<evidence type="ECO:0000256" key="5">
    <source>
        <dbReference type="ARBA" id="ARBA00023136"/>
    </source>
</evidence>
<evidence type="ECO:0000256" key="6">
    <source>
        <dbReference type="SAM" id="MobiDB-lite"/>
    </source>
</evidence>
<feature type="transmembrane region" description="Helical" evidence="7">
    <location>
        <begin position="39"/>
        <end position="62"/>
    </location>
</feature>
<keyword evidence="10" id="KW-1185">Reference proteome</keyword>
<accession>A0A840PRK1</accession>
<dbReference type="InterPro" id="IPR007168">
    <property type="entry name" value="Phageshock_PspC_N"/>
</dbReference>
<organism evidence="9 10">
    <name type="scientific">Thermocatellispora tengchongensis</name>
    <dbReference type="NCBI Taxonomy" id="1073253"/>
    <lineage>
        <taxon>Bacteria</taxon>
        <taxon>Bacillati</taxon>
        <taxon>Actinomycetota</taxon>
        <taxon>Actinomycetes</taxon>
        <taxon>Streptosporangiales</taxon>
        <taxon>Streptosporangiaceae</taxon>
        <taxon>Thermocatellispora</taxon>
    </lineage>
</organism>
<name>A0A840PRK1_9ACTN</name>